<dbReference type="InterPro" id="IPR047589">
    <property type="entry name" value="DUF11_rpt"/>
</dbReference>
<feature type="region of interest" description="Disordered" evidence="1">
    <location>
        <begin position="108"/>
        <end position="187"/>
    </location>
</feature>
<organism evidence="3 4">
    <name type="scientific">Posidoniimonas polymericola</name>
    <dbReference type="NCBI Taxonomy" id="2528002"/>
    <lineage>
        <taxon>Bacteria</taxon>
        <taxon>Pseudomonadati</taxon>
        <taxon>Planctomycetota</taxon>
        <taxon>Planctomycetia</taxon>
        <taxon>Pirellulales</taxon>
        <taxon>Lacipirellulaceae</taxon>
        <taxon>Posidoniimonas</taxon>
    </lineage>
</organism>
<protein>
    <submittedName>
        <fullName evidence="3">Large cysteine-rich periplasmic protein OmcB</fullName>
    </submittedName>
</protein>
<feature type="region of interest" description="Disordered" evidence="1">
    <location>
        <begin position="201"/>
        <end position="292"/>
    </location>
</feature>
<feature type="region of interest" description="Disordered" evidence="1">
    <location>
        <begin position="331"/>
        <end position="351"/>
    </location>
</feature>
<evidence type="ECO:0000313" key="4">
    <source>
        <dbReference type="Proteomes" id="UP000318478"/>
    </source>
</evidence>
<dbReference type="OrthoDB" id="282600at2"/>
<dbReference type="InterPro" id="IPR051172">
    <property type="entry name" value="Chlamydia_OmcB"/>
</dbReference>
<dbReference type="PANTHER" id="PTHR34819">
    <property type="entry name" value="LARGE CYSTEINE-RICH PERIPLASMIC PROTEIN OMCB"/>
    <property type="match status" value="1"/>
</dbReference>
<reference evidence="3 4" key="1">
    <citation type="submission" date="2019-02" db="EMBL/GenBank/DDBJ databases">
        <title>Deep-cultivation of Planctomycetes and their phenomic and genomic characterization uncovers novel biology.</title>
        <authorList>
            <person name="Wiegand S."/>
            <person name="Jogler M."/>
            <person name="Boedeker C."/>
            <person name="Pinto D."/>
            <person name="Vollmers J."/>
            <person name="Rivas-Marin E."/>
            <person name="Kohn T."/>
            <person name="Peeters S.H."/>
            <person name="Heuer A."/>
            <person name="Rast P."/>
            <person name="Oberbeckmann S."/>
            <person name="Bunk B."/>
            <person name="Jeske O."/>
            <person name="Meyerdierks A."/>
            <person name="Storesund J.E."/>
            <person name="Kallscheuer N."/>
            <person name="Luecker S."/>
            <person name="Lage O.M."/>
            <person name="Pohl T."/>
            <person name="Merkel B.J."/>
            <person name="Hornburger P."/>
            <person name="Mueller R.-W."/>
            <person name="Bruemmer F."/>
            <person name="Labrenz M."/>
            <person name="Spormann A.M."/>
            <person name="Op Den Camp H."/>
            <person name="Overmann J."/>
            <person name="Amann R."/>
            <person name="Jetten M.S.M."/>
            <person name="Mascher T."/>
            <person name="Medema M.H."/>
            <person name="Devos D.P."/>
            <person name="Kaster A.-K."/>
            <person name="Ovreas L."/>
            <person name="Rohde M."/>
            <person name="Galperin M.Y."/>
            <person name="Jogler C."/>
        </authorList>
    </citation>
    <scope>NUCLEOTIDE SEQUENCE [LARGE SCALE GENOMIC DNA]</scope>
    <source>
        <strain evidence="3 4">Pla123a</strain>
    </source>
</reference>
<sequence length="806" mass="84379">MSQRMKRFRPLAKVLLATGVLGGGGYGAYTVMDPAADQAEPQVEAATLDAAAEAWAQDAPQAPRSEPMALANGTPLGLPPAPLPPQEDMPAPYAPVASDRYAVATPPLPLLNGSVDEEPIARGQNPSLDDLDDEPFASAPNALPEGNPLRPARGSDENGSAPARDAFADSGDDAIGPPPAAVAAFGAGPVDSQVTQVAAAEPLEELPLDEIPPAPLGLPMADQAPLPEPSFDALPVADEPMAPLPMADHQPPASFPPSPAPHNNFDSLPAEPNPLRQSAEPAAPVASEPEQRSVLAEPARVAAAQPFSVPMADAPPARMMVEEPRAMLPSADASGGGVAAVGSGRPGEHALEGQQQPSLAIQKFAPAEIQVGKPCKFLIKVRNVGQRPALNVVVHDQAPAGVQLTATNPPAQANGDELRWELGQMSPGEEKTLSMELTPVEEGPIGSVATVSFAAEASVQTNCTRPQLAIRMTAPSSVLVGQEQQIQIEIKNPGTGDATGVMILENVPENLRHSAGPTLEFEVGTLRAGETRRLQLNMVAETPGKVVNVLTAQADGNLQVDQQVEFEVVAPGLEVAVDGPSKRYLERPATYTVKIGNPGTAPAHNLRLVTQLPRGMKFVKANNMGEYDPASHAVVWSLAELPSGESGAVELTAVPVVAGEQKLQVRGEAQEGLRDETSHATQVEGIAALKFTVLDLEDPIEVGGETEYEIRVANQGTKAATNVQVRAAAPAGMRILSAAGDARHRIQAGSVQFEPIRQLPPQTEMTFKVRVQGAQPGDHRLVVEVGSDDLAQPVRKEESTRVFGDE</sequence>
<evidence type="ECO:0000256" key="1">
    <source>
        <dbReference type="SAM" id="MobiDB-lite"/>
    </source>
</evidence>
<feature type="domain" description="DUF11" evidence="2">
    <location>
        <begin position="585"/>
        <end position="654"/>
    </location>
</feature>
<feature type="domain" description="DUF11" evidence="2">
    <location>
        <begin position="468"/>
        <end position="555"/>
    </location>
</feature>
<dbReference type="Proteomes" id="UP000318478">
    <property type="component" value="Unassembled WGS sequence"/>
</dbReference>
<dbReference type="InterPro" id="IPR013783">
    <property type="entry name" value="Ig-like_fold"/>
</dbReference>
<name>A0A5C5YTJ3_9BACT</name>
<dbReference type="InterPro" id="IPR001434">
    <property type="entry name" value="OmcB-like_DUF11"/>
</dbReference>
<feature type="compositionally biased region" description="Pro residues" evidence="1">
    <location>
        <begin position="77"/>
        <end position="87"/>
    </location>
</feature>
<dbReference type="NCBIfam" id="TIGR01451">
    <property type="entry name" value="B_ant_repeat"/>
    <property type="match status" value="2"/>
</dbReference>
<comment type="caution">
    <text evidence="3">The sequence shown here is derived from an EMBL/GenBank/DDBJ whole genome shotgun (WGS) entry which is preliminary data.</text>
</comment>
<dbReference type="AlphaFoldDB" id="A0A5C5YTJ3"/>
<feature type="domain" description="DUF11" evidence="2">
    <location>
        <begin position="359"/>
        <end position="455"/>
    </location>
</feature>
<feature type="region of interest" description="Disordered" evidence="1">
    <location>
        <begin position="49"/>
        <end position="93"/>
    </location>
</feature>
<keyword evidence="4" id="KW-1185">Reference proteome</keyword>
<dbReference type="Pfam" id="PF01345">
    <property type="entry name" value="DUF11"/>
    <property type="match status" value="4"/>
</dbReference>
<feature type="compositionally biased region" description="Low complexity" evidence="1">
    <location>
        <begin position="49"/>
        <end position="76"/>
    </location>
</feature>
<evidence type="ECO:0000313" key="3">
    <source>
        <dbReference type="EMBL" id="TWT78110.1"/>
    </source>
</evidence>
<feature type="compositionally biased region" description="Low complexity" evidence="1">
    <location>
        <begin position="278"/>
        <end position="288"/>
    </location>
</feature>
<dbReference type="PANTHER" id="PTHR34819:SF3">
    <property type="entry name" value="CELL SURFACE PROTEIN"/>
    <property type="match status" value="1"/>
</dbReference>
<feature type="domain" description="DUF11" evidence="2">
    <location>
        <begin position="699"/>
        <end position="794"/>
    </location>
</feature>
<dbReference type="Gene3D" id="2.60.40.10">
    <property type="entry name" value="Immunoglobulins"/>
    <property type="match status" value="3"/>
</dbReference>
<gene>
    <name evidence="3" type="primary">omcB_1</name>
    <name evidence="3" type="ORF">Pla123a_08990</name>
</gene>
<accession>A0A5C5YTJ3</accession>
<dbReference type="EMBL" id="SJPO01000002">
    <property type="protein sequence ID" value="TWT78110.1"/>
    <property type="molecule type" value="Genomic_DNA"/>
</dbReference>
<proteinExistence type="predicted"/>
<evidence type="ECO:0000259" key="2">
    <source>
        <dbReference type="Pfam" id="PF01345"/>
    </source>
</evidence>